<feature type="region of interest" description="Disordered" evidence="6">
    <location>
        <begin position="364"/>
        <end position="400"/>
    </location>
</feature>
<keyword evidence="9" id="KW-1185">Reference proteome</keyword>
<evidence type="ECO:0000259" key="7">
    <source>
        <dbReference type="PROSITE" id="PS50103"/>
    </source>
</evidence>
<dbReference type="GO" id="GO:0045892">
    <property type="term" value="P:negative regulation of DNA-templated transcription"/>
    <property type="evidence" value="ECO:0007669"/>
    <property type="project" value="InterPro"/>
</dbReference>
<protein>
    <recommendedName>
        <fullName evidence="7">C3H1-type domain-containing protein</fullName>
    </recommendedName>
</protein>
<evidence type="ECO:0000256" key="6">
    <source>
        <dbReference type="SAM" id="MobiDB-lite"/>
    </source>
</evidence>
<organism evidence="8 9">
    <name type="scientific">Citrus sinensis</name>
    <name type="common">Sweet orange</name>
    <name type="synonym">Citrus aurantium var. sinensis</name>
    <dbReference type="NCBI Taxonomy" id="2711"/>
    <lineage>
        <taxon>Eukaryota</taxon>
        <taxon>Viridiplantae</taxon>
        <taxon>Streptophyta</taxon>
        <taxon>Embryophyta</taxon>
        <taxon>Tracheophyta</taxon>
        <taxon>Spermatophyta</taxon>
        <taxon>Magnoliopsida</taxon>
        <taxon>eudicotyledons</taxon>
        <taxon>Gunneridae</taxon>
        <taxon>Pentapetalae</taxon>
        <taxon>rosids</taxon>
        <taxon>malvids</taxon>
        <taxon>Sapindales</taxon>
        <taxon>Rutaceae</taxon>
        <taxon>Aurantioideae</taxon>
        <taxon>Citrus</taxon>
    </lineage>
</organism>
<gene>
    <name evidence="8" type="ORF">CISIN_1g002805mg</name>
</gene>
<dbReference type="Pfam" id="PF00642">
    <property type="entry name" value="zf-CCCH"/>
    <property type="match status" value="1"/>
</dbReference>
<feature type="compositionally biased region" description="Polar residues" evidence="6">
    <location>
        <begin position="389"/>
        <end position="398"/>
    </location>
</feature>
<evidence type="ECO:0000256" key="4">
    <source>
        <dbReference type="ARBA" id="ARBA00022833"/>
    </source>
</evidence>
<dbReference type="EMBL" id="KK785254">
    <property type="protein sequence ID" value="KDO45453.1"/>
    <property type="molecule type" value="Genomic_DNA"/>
</dbReference>
<keyword evidence="1 5" id="KW-0479">Metal-binding</keyword>
<keyword evidence="3 5" id="KW-0863">Zinc-finger</keyword>
<feature type="region of interest" description="Disordered" evidence="6">
    <location>
        <begin position="647"/>
        <end position="677"/>
    </location>
</feature>
<feature type="zinc finger region" description="C3H1-type" evidence="5">
    <location>
        <begin position="500"/>
        <end position="527"/>
    </location>
</feature>
<dbReference type="PROSITE" id="PS50103">
    <property type="entry name" value="ZF_C3H1"/>
    <property type="match status" value="3"/>
</dbReference>
<feature type="region of interest" description="Disordered" evidence="6">
    <location>
        <begin position="174"/>
        <end position="222"/>
    </location>
</feature>
<feature type="domain" description="C3H1-type" evidence="7">
    <location>
        <begin position="500"/>
        <end position="527"/>
    </location>
</feature>
<dbReference type="Gene3D" id="4.10.1000.10">
    <property type="entry name" value="Zinc finger, CCCH-type"/>
    <property type="match status" value="1"/>
</dbReference>
<proteinExistence type="predicted"/>
<keyword evidence="4 5" id="KW-0862">Zinc</keyword>
<evidence type="ECO:0000256" key="3">
    <source>
        <dbReference type="ARBA" id="ARBA00022771"/>
    </source>
</evidence>
<dbReference type="EMBL" id="KK785254">
    <property type="protein sequence ID" value="KDO45452.1"/>
    <property type="molecule type" value="Genomic_DNA"/>
</dbReference>
<feature type="zinc finger region" description="C3H1-type" evidence="5">
    <location>
        <begin position="530"/>
        <end position="553"/>
    </location>
</feature>
<feature type="domain" description="C3H1-type" evidence="7">
    <location>
        <begin position="530"/>
        <end position="553"/>
    </location>
</feature>
<reference evidence="8 9" key="1">
    <citation type="submission" date="2014-04" db="EMBL/GenBank/DDBJ databases">
        <authorList>
            <consortium name="International Citrus Genome Consortium"/>
            <person name="Gmitter F."/>
            <person name="Chen C."/>
            <person name="Farmerie W."/>
            <person name="Harkins T."/>
            <person name="Desany B."/>
            <person name="Mohiuddin M."/>
            <person name="Kodira C."/>
            <person name="Borodovsky M."/>
            <person name="Lomsadze A."/>
            <person name="Burns P."/>
            <person name="Jenkins J."/>
            <person name="Prochnik S."/>
            <person name="Shu S."/>
            <person name="Chapman J."/>
            <person name="Pitluck S."/>
            <person name="Schmutz J."/>
            <person name="Rokhsar D."/>
        </authorList>
    </citation>
    <scope>NUCLEOTIDE SEQUENCE</scope>
</reference>
<feature type="region of interest" description="Disordered" evidence="6">
    <location>
        <begin position="805"/>
        <end position="828"/>
    </location>
</feature>
<dbReference type="GO" id="GO:0005634">
    <property type="term" value="C:nucleus"/>
    <property type="evidence" value="ECO:0000318"/>
    <property type="project" value="GO_Central"/>
</dbReference>
<feature type="domain" description="C3H1-type" evidence="7">
    <location>
        <begin position="470"/>
        <end position="497"/>
    </location>
</feature>
<dbReference type="PaxDb" id="2711-XP_006475477.1"/>
<dbReference type="STRING" id="2711.A0A067DRH9"/>
<dbReference type="InterPro" id="IPR036855">
    <property type="entry name" value="Znf_CCCH_sf"/>
</dbReference>
<evidence type="ECO:0000256" key="5">
    <source>
        <dbReference type="PROSITE-ProRule" id="PRU00723"/>
    </source>
</evidence>
<dbReference type="GO" id="GO:0008270">
    <property type="term" value="F:zinc ion binding"/>
    <property type="evidence" value="ECO:0007669"/>
    <property type="project" value="UniProtKB-KW"/>
</dbReference>
<sequence length="879" mass="96812">MAQMERSQVETTSFCFSPHRHLKSETYRALVQILSHCYDHSQISAAQDSRPGMCGSGELVGPNAAVVDNSLAEKDKAGDEDRWFGDAQIVLDEIQDILQVEENGNLLKQELAVCDGDYETGNFDEGLGQQRMLMDELEHILKGDVIFVHEEDALVNDRQEHVDIQQIVNVESRSEAELQVDKGDSNLDVPKSFDSSVDRNMDSHASKPAEDSEERNSKLRTNSLEFENEMQQKEMEEEKLVHTNGIIGAHDHRAEDVEVEEGEISGHFEVDEVSIDMIIDNAVVSNEKKEDEEQVSKDVTDKTDFPCNEKCGGTEKFSDSTSVCLNAVDHNASGGTVELQETVRNETQCKTKIFADGTATMAIDPDRYNSMPGVGRNKRKASRGEEGISSFSASLDDSTVQKEVVKQRVTQEQGITTKDKLDSGACNKRKRSALSKEKKAKKKQKERKKRAEKNRQLGVRRLKLPQNLKPKTVKYCHHYLKGRCQEGDKCKFSHDTVPLTKSTKACCHFARNSCMKGDNCPFDHDLSKYPCENFVAKGFCNRGDNCLFSHKLPPKEQDPPTPSTCTPELKPSPPLYASNLLKPLNNNKVSHQNVDALSNHGKVSSFKNIEQSVAKSILKPPALAPKGISYLFLGKSSFLEASNLGQGISSPKKSDSSKFANQTAQIASDSVQSRDETPRRIPVATKGVNFLSFGNRSLEDSSGKKLANLFLNRENGAKTSLSNNFGLHETSSSSSCGENDAEVGNATTQIFSNSVQKSNDMPKKTQPAITPRGLNFLSTGKALANNTISNNQARLRSSAGDVINRSLEESPNTPNMSQNSSANPWSLPGSSFTLGHSLDHSAQGYYRSTSNSAQRALEFATKIEPKVKTNQSTVGTAVK</sequence>
<feature type="compositionally biased region" description="Polar residues" evidence="6">
    <location>
        <begin position="809"/>
        <end position="828"/>
    </location>
</feature>
<dbReference type="GO" id="GO:0003723">
    <property type="term" value="F:RNA binding"/>
    <property type="evidence" value="ECO:0007669"/>
    <property type="project" value="InterPro"/>
</dbReference>
<dbReference type="Proteomes" id="UP000027120">
    <property type="component" value="Unassembled WGS sequence"/>
</dbReference>
<feature type="compositionally biased region" description="Basic and acidic residues" evidence="6">
    <location>
        <begin position="174"/>
        <end position="185"/>
    </location>
</feature>
<dbReference type="SMART" id="SM00356">
    <property type="entry name" value="ZnF_C3H1"/>
    <property type="match status" value="3"/>
</dbReference>
<dbReference type="eggNOG" id="KOG1040">
    <property type="taxonomic scope" value="Eukaryota"/>
</dbReference>
<evidence type="ECO:0000313" key="9">
    <source>
        <dbReference type="Proteomes" id="UP000027120"/>
    </source>
</evidence>
<accession>A0A067DRH9</accession>
<feature type="zinc finger region" description="C3H1-type" evidence="5">
    <location>
        <begin position="470"/>
        <end position="497"/>
    </location>
</feature>
<keyword evidence="2" id="KW-0677">Repeat</keyword>
<feature type="compositionally biased region" description="Polar residues" evidence="6">
    <location>
        <begin position="647"/>
        <end position="671"/>
    </location>
</feature>
<feature type="compositionally biased region" description="Basic residues" evidence="6">
    <location>
        <begin position="427"/>
        <end position="457"/>
    </location>
</feature>
<feature type="region of interest" description="Disordered" evidence="6">
    <location>
        <begin position="420"/>
        <end position="457"/>
    </location>
</feature>
<evidence type="ECO:0000313" key="8">
    <source>
        <dbReference type="EMBL" id="KDO45453.1"/>
    </source>
</evidence>
<evidence type="ECO:0000256" key="2">
    <source>
        <dbReference type="ARBA" id="ARBA00022737"/>
    </source>
</evidence>
<dbReference type="InterPro" id="IPR000571">
    <property type="entry name" value="Znf_CCCH"/>
</dbReference>
<dbReference type="InterPro" id="IPR045124">
    <property type="entry name" value="Su(sable)-like"/>
</dbReference>
<dbReference type="PANTHER" id="PTHR13119">
    <property type="entry name" value="ZINC FINGER CCCH DOMAIN-CONTAINING PROTEI"/>
    <property type="match status" value="1"/>
</dbReference>
<dbReference type="PANTHER" id="PTHR13119:SF12">
    <property type="entry name" value="PROTEIN SUPPRESSOR OF SABLE"/>
    <property type="match status" value="1"/>
</dbReference>
<dbReference type="SUPFAM" id="SSF90229">
    <property type="entry name" value="CCCH zinc finger"/>
    <property type="match status" value="2"/>
</dbReference>
<feature type="compositionally biased region" description="Basic and acidic residues" evidence="6">
    <location>
        <begin position="196"/>
        <end position="217"/>
    </location>
</feature>
<evidence type="ECO:0000256" key="1">
    <source>
        <dbReference type="ARBA" id="ARBA00022723"/>
    </source>
</evidence>
<dbReference type="AlphaFoldDB" id="A0A067DRH9"/>
<name>A0A067DRH9_CITSI</name>